<accession>W1P699</accession>
<dbReference type="EMBL" id="KI394526">
    <property type="protein sequence ID" value="ERN02505.1"/>
    <property type="molecule type" value="Genomic_DNA"/>
</dbReference>
<proteinExistence type="predicted"/>
<reference evidence="3" key="1">
    <citation type="journal article" date="2013" name="Science">
        <title>The Amborella genome and the evolution of flowering plants.</title>
        <authorList>
            <consortium name="Amborella Genome Project"/>
        </authorList>
    </citation>
    <scope>NUCLEOTIDE SEQUENCE [LARGE SCALE GENOMIC DNA]</scope>
</reference>
<organism evidence="2 3">
    <name type="scientific">Amborella trichopoda</name>
    <dbReference type="NCBI Taxonomy" id="13333"/>
    <lineage>
        <taxon>Eukaryota</taxon>
        <taxon>Viridiplantae</taxon>
        <taxon>Streptophyta</taxon>
        <taxon>Embryophyta</taxon>
        <taxon>Tracheophyta</taxon>
        <taxon>Spermatophyta</taxon>
        <taxon>Magnoliopsida</taxon>
        <taxon>Amborellales</taxon>
        <taxon>Amborellaceae</taxon>
        <taxon>Amborella</taxon>
    </lineage>
</organism>
<evidence type="ECO:0000313" key="3">
    <source>
        <dbReference type="Proteomes" id="UP000017836"/>
    </source>
</evidence>
<dbReference type="Proteomes" id="UP000017836">
    <property type="component" value="Unassembled WGS sequence"/>
</dbReference>
<dbReference type="AlphaFoldDB" id="W1P699"/>
<protein>
    <recommendedName>
        <fullName evidence="4">Amino acid transporter transmembrane domain-containing protein</fullName>
    </recommendedName>
</protein>
<keyword evidence="3" id="KW-1185">Reference proteome</keyword>
<name>W1P699_AMBTC</name>
<evidence type="ECO:0008006" key="4">
    <source>
        <dbReference type="Google" id="ProtNLM"/>
    </source>
</evidence>
<evidence type="ECO:0000256" key="1">
    <source>
        <dbReference type="SAM" id="SignalP"/>
    </source>
</evidence>
<feature type="chain" id="PRO_5004807123" description="Amino acid transporter transmembrane domain-containing protein" evidence="1">
    <location>
        <begin position="20"/>
        <end position="157"/>
    </location>
</feature>
<feature type="signal peptide" evidence="1">
    <location>
        <begin position="1"/>
        <end position="19"/>
    </location>
</feature>
<gene>
    <name evidence="2" type="ORF">AMTR_s00083p00036180</name>
</gene>
<dbReference type="Gramene" id="ERN02505">
    <property type="protein sequence ID" value="ERN02505"/>
    <property type="gene ID" value="AMTR_s00083p00036180"/>
</dbReference>
<dbReference type="STRING" id="13333.W1P699"/>
<keyword evidence="1" id="KW-0732">Signal</keyword>
<evidence type="ECO:0000313" key="2">
    <source>
        <dbReference type="EMBL" id="ERN02505.1"/>
    </source>
</evidence>
<sequence length="157" mass="17512">MTMFPYWLISSFIGGAVEAEAIWRSCRGIFLSSFWCEIRHGQKKAESTKTPRYIDTRVDDVFPVKKFNDLLRIHSEKQKASTSGSHSGQKCSESTFRSVAELSRGSEASGNPLDFDMDKALKGLGTYNLFTVFPMIANSTGIFGGFLIITLFENCLS</sequence>
<dbReference type="HOGENOM" id="CLU_1680296_0_0_1"/>